<sequence>METEPVCFAIGRILLIAPKPLSSLSVLILSVSVCVAMATKHNLDSQDPHYKEGRRMAIELKLDRVLAEARRKRARSGGDPPQTSKRDCLGRGKPRGRQGGDAKLQIRTL</sequence>
<accession>A0ABR3MV26</accession>
<evidence type="ECO:0000256" key="1">
    <source>
        <dbReference type="SAM" id="MobiDB-lite"/>
    </source>
</evidence>
<proteinExistence type="predicted"/>
<dbReference type="Proteomes" id="UP001558613">
    <property type="component" value="Unassembled WGS sequence"/>
</dbReference>
<gene>
    <name evidence="2" type="ORF">QQF64_033853</name>
</gene>
<dbReference type="EMBL" id="JAYMGO010000009">
    <property type="protein sequence ID" value="KAL1268490.1"/>
    <property type="molecule type" value="Genomic_DNA"/>
</dbReference>
<organism evidence="2 3">
    <name type="scientific">Cirrhinus molitorella</name>
    <name type="common">mud carp</name>
    <dbReference type="NCBI Taxonomy" id="172907"/>
    <lineage>
        <taxon>Eukaryota</taxon>
        <taxon>Metazoa</taxon>
        <taxon>Chordata</taxon>
        <taxon>Craniata</taxon>
        <taxon>Vertebrata</taxon>
        <taxon>Euteleostomi</taxon>
        <taxon>Actinopterygii</taxon>
        <taxon>Neopterygii</taxon>
        <taxon>Teleostei</taxon>
        <taxon>Ostariophysi</taxon>
        <taxon>Cypriniformes</taxon>
        <taxon>Cyprinidae</taxon>
        <taxon>Labeoninae</taxon>
        <taxon>Labeonini</taxon>
        <taxon>Cirrhinus</taxon>
    </lineage>
</organism>
<protein>
    <submittedName>
        <fullName evidence="2">Uncharacterized protein</fullName>
    </submittedName>
</protein>
<keyword evidence="3" id="KW-1185">Reference proteome</keyword>
<evidence type="ECO:0000313" key="2">
    <source>
        <dbReference type="EMBL" id="KAL1268490.1"/>
    </source>
</evidence>
<evidence type="ECO:0000313" key="3">
    <source>
        <dbReference type="Proteomes" id="UP001558613"/>
    </source>
</evidence>
<reference evidence="2 3" key="1">
    <citation type="submission" date="2023-09" db="EMBL/GenBank/DDBJ databases">
        <authorList>
            <person name="Wang M."/>
        </authorList>
    </citation>
    <scope>NUCLEOTIDE SEQUENCE [LARGE SCALE GENOMIC DNA]</scope>
    <source>
        <strain evidence="2">GT-2023</strain>
        <tissue evidence="2">Liver</tissue>
    </source>
</reference>
<feature type="region of interest" description="Disordered" evidence="1">
    <location>
        <begin position="69"/>
        <end position="109"/>
    </location>
</feature>
<name>A0ABR3MV26_9TELE</name>
<comment type="caution">
    <text evidence="2">The sequence shown here is derived from an EMBL/GenBank/DDBJ whole genome shotgun (WGS) entry which is preliminary data.</text>
</comment>